<dbReference type="CDD" id="cd06587">
    <property type="entry name" value="VOC"/>
    <property type="match status" value="1"/>
</dbReference>
<dbReference type="Pfam" id="PF00903">
    <property type="entry name" value="Glyoxalase"/>
    <property type="match status" value="1"/>
</dbReference>
<accession>A0A366EGL4</accession>
<dbReference type="EMBL" id="QNRJ01000021">
    <property type="protein sequence ID" value="RBP01146.1"/>
    <property type="molecule type" value="Genomic_DNA"/>
</dbReference>
<dbReference type="InterPro" id="IPR004360">
    <property type="entry name" value="Glyas_Fos-R_dOase_dom"/>
</dbReference>
<keyword evidence="2" id="KW-0560">Oxidoreductase</keyword>
<dbReference type="AlphaFoldDB" id="A0A366EGL4"/>
<dbReference type="Proteomes" id="UP000252118">
    <property type="component" value="Unassembled WGS sequence"/>
</dbReference>
<sequence>MFSKVDTVHICVTDLKKSTKWYVEVLEFEQVFDSGKYVVLQIGQGDSTLTVQEGEVRPSSIKPILFSDALEESRLKLVEKDVKVGGIKEDGGVAFFEFWDLDGNGFEACQYITF</sequence>
<proteinExistence type="predicted"/>
<organism evidence="2 3">
    <name type="scientific">Rossellomorea aquimaris</name>
    <dbReference type="NCBI Taxonomy" id="189382"/>
    <lineage>
        <taxon>Bacteria</taxon>
        <taxon>Bacillati</taxon>
        <taxon>Bacillota</taxon>
        <taxon>Bacilli</taxon>
        <taxon>Bacillales</taxon>
        <taxon>Bacillaceae</taxon>
        <taxon>Rossellomorea</taxon>
    </lineage>
</organism>
<comment type="caution">
    <text evidence="2">The sequence shown here is derived from an EMBL/GenBank/DDBJ whole genome shotgun (WGS) entry which is preliminary data.</text>
</comment>
<dbReference type="GO" id="GO:0051213">
    <property type="term" value="F:dioxygenase activity"/>
    <property type="evidence" value="ECO:0007669"/>
    <property type="project" value="UniProtKB-KW"/>
</dbReference>
<keyword evidence="2" id="KW-0223">Dioxygenase</keyword>
<name>A0A366EGL4_9BACI</name>
<dbReference type="InterPro" id="IPR037523">
    <property type="entry name" value="VOC_core"/>
</dbReference>
<dbReference type="Gene3D" id="3.10.180.10">
    <property type="entry name" value="2,3-Dihydroxybiphenyl 1,2-Dioxygenase, domain 1"/>
    <property type="match status" value="1"/>
</dbReference>
<feature type="domain" description="VOC" evidence="1">
    <location>
        <begin position="4"/>
        <end position="111"/>
    </location>
</feature>
<reference evidence="2 3" key="1">
    <citation type="submission" date="2018-06" db="EMBL/GenBank/DDBJ databases">
        <title>Freshwater and sediment microbial communities from various areas in North America, analyzing microbe dynamics in response to fracking.</title>
        <authorList>
            <person name="Lamendella R."/>
        </authorList>
    </citation>
    <scope>NUCLEOTIDE SEQUENCE [LARGE SCALE GENOMIC DNA]</scope>
    <source>
        <strain evidence="2 3">97B</strain>
    </source>
</reference>
<dbReference type="RefSeq" id="WP_181778228.1">
    <property type="nucleotide sequence ID" value="NZ_QNRJ01000021.1"/>
</dbReference>
<protein>
    <submittedName>
        <fullName evidence="2">Glyoxalase/bleomycin resistance protein/dioxygenase superfamily protein</fullName>
    </submittedName>
</protein>
<evidence type="ECO:0000313" key="3">
    <source>
        <dbReference type="Proteomes" id="UP000252118"/>
    </source>
</evidence>
<dbReference type="SUPFAM" id="SSF54593">
    <property type="entry name" value="Glyoxalase/Bleomycin resistance protein/Dihydroxybiphenyl dioxygenase"/>
    <property type="match status" value="1"/>
</dbReference>
<evidence type="ECO:0000313" key="2">
    <source>
        <dbReference type="EMBL" id="RBP01146.1"/>
    </source>
</evidence>
<evidence type="ECO:0000259" key="1">
    <source>
        <dbReference type="PROSITE" id="PS51819"/>
    </source>
</evidence>
<dbReference type="InterPro" id="IPR029068">
    <property type="entry name" value="Glyas_Bleomycin-R_OHBP_Dase"/>
</dbReference>
<gene>
    <name evidence="2" type="ORF">DET59_12154</name>
</gene>
<dbReference type="PROSITE" id="PS51819">
    <property type="entry name" value="VOC"/>
    <property type="match status" value="1"/>
</dbReference>